<keyword evidence="3" id="KW-1003">Cell membrane</keyword>
<dbReference type="GO" id="GO:0006865">
    <property type="term" value="P:amino acid transport"/>
    <property type="evidence" value="ECO:0007669"/>
    <property type="project" value="UniProtKB-KW"/>
</dbReference>
<evidence type="ECO:0000313" key="10">
    <source>
        <dbReference type="EMBL" id="EDP13157.1"/>
    </source>
</evidence>
<evidence type="ECO:0000256" key="1">
    <source>
        <dbReference type="ARBA" id="ARBA00004651"/>
    </source>
</evidence>
<evidence type="ECO:0000256" key="3">
    <source>
        <dbReference type="ARBA" id="ARBA00022475"/>
    </source>
</evidence>
<dbReference type="InterPro" id="IPR000515">
    <property type="entry name" value="MetI-like"/>
</dbReference>
<dbReference type="PROSITE" id="PS50928">
    <property type="entry name" value="ABC_TM1"/>
    <property type="match status" value="1"/>
</dbReference>
<dbReference type="InterPro" id="IPR043429">
    <property type="entry name" value="ArtM/GltK/GlnP/TcyL/YhdX-like"/>
</dbReference>
<dbReference type="Pfam" id="PF00528">
    <property type="entry name" value="BPD_transp_1"/>
    <property type="match status" value="1"/>
</dbReference>
<keyword evidence="2 8" id="KW-0813">Transport</keyword>
<accession>A8S414</accession>
<evidence type="ECO:0000256" key="8">
    <source>
        <dbReference type="RuleBase" id="RU363032"/>
    </source>
</evidence>
<dbReference type="PANTHER" id="PTHR30614">
    <property type="entry name" value="MEMBRANE COMPONENT OF AMINO ACID ABC TRANSPORTER"/>
    <property type="match status" value="1"/>
</dbReference>
<feature type="domain" description="ABC transmembrane type-1" evidence="9">
    <location>
        <begin position="24"/>
        <end position="215"/>
    </location>
</feature>
<keyword evidence="5" id="KW-0029">Amino-acid transport</keyword>
<dbReference type="AlphaFoldDB" id="A8S414"/>
<dbReference type="EMBL" id="ABCC02000057">
    <property type="protein sequence ID" value="EDP13157.1"/>
    <property type="molecule type" value="Genomic_DNA"/>
</dbReference>
<reference evidence="10 11" key="1">
    <citation type="submission" date="2007-08" db="EMBL/GenBank/DDBJ databases">
        <authorList>
            <person name="Fulton L."/>
            <person name="Clifton S."/>
            <person name="Fulton B."/>
            <person name="Xu J."/>
            <person name="Minx P."/>
            <person name="Pepin K.H."/>
            <person name="Johnson M."/>
            <person name="Thiruvilangam P."/>
            <person name="Bhonagiri V."/>
            <person name="Nash W.E."/>
            <person name="Mardis E.R."/>
            <person name="Wilson R.K."/>
        </authorList>
    </citation>
    <scope>NUCLEOTIDE SEQUENCE [LARGE SCALE GENOMIC DNA]</scope>
    <source>
        <strain evidence="11">ATCC BAA-613 / DSM 15670 / CCUG 46953 / JCM 12243 / WAL 16351</strain>
    </source>
</reference>
<feature type="transmembrane region" description="Helical" evidence="8">
    <location>
        <begin position="89"/>
        <end position="111"/>
    </location>
</feature>
<dbReference type="NCBIfam" id="TIGR01726">
    <property type="entry name" value="HEQRo_perm_3TM"/>
    <property type="match status" value="1"/>
</dbReference>
<evidence type="ECO:0000259" key="9">
    <source>
        <dbReference type="PROSITE" id="PS50928"/>
    </source>
</evidence>
<dbReference type="InterPro" id="IPR035906">
    <property type="entry name" value="MetI-like_sf"/>
</dbReference>
<gene>
    <name evidence="10" type="ORF">CLOBOL_06789</name>
</gene>
<dbReference type="Gene3D" id="1.10.3720.10">
    <property type="entry name" value="MetI-like"/>
    <property type="match status" value="1"/>
</dbReference>
<evidence type="ECO:0000256" key="6">
    <source>
        <dbReference type="ARBA" id="ARBA00022989"/>
    </source>
</evidence>
<dbReference type="GO" id="GO:0022857">
    <property type="term" value="F:transmembrane transporter activity"/>
    <property type="evidence" value="ECO:0007669"/>
    <property type="project" value="InterPro"/>
</dbReference>
<protein>
    <recommendedName>
        <fullName evidence="9">ABC transmembrane type-1 domain-containing protein</fullName>
    </recommendedName>
</protein>
<keyword evidence="7 8" id="KW-0472">Membrane</keyword>
<comment type="caution">
    <text evidence="10">The sequence shown here is derived from an EMBL/GenBank/DDBJ whole genome shotgun (WGS) entry which is preliminary data.</text>
</comment>
<feature type="transmembrane region" description="Helical" evidence="8">
    <location>
        <begin position="192"/>
        <end position="214"/>
    </location>
</feature>
<comment type="similarity">
    <text evidence="8">Belongs to the binding-protein-dependent transport system permease family.</text>
</comment>
<dbReference type="Proteomes" id="UP000005396">
    <property type="component" value="Unassembled WGS sequence"/>
</dbReference>
<evidence type="ECO:0000256" key="5">
    <source>
        <dbReference type="ARBA" id="ARBA00022970"/>
    </source>
</evidence>
<evidence type="ECO:0000256" key="4">
    <source>
        <dbReference type="ARBA" id="ARBA00022692"/>
    </source>
</evidence>
<dbReference type="HOGENOM" id="CLU_019602_1_4_9"/>
<dbReference type="PANTHER" id="PTHR30614:SF0">
    <property type="entry name" value="L-CYSTINE TRANSPORT SYSTEM PERMEASE PROTEIN TCYL"/>
    <property type="match status" value="1"/>
</dbReference>
<dbReference type="PaxDb" id="411902-CLOBOL_06789"/>
<evidence type="ECO:0000256" key="7">
    <source>
        <dbReference type="ARBA" id="ARBA00023136"/>
    </source>
</evidence>
<sequence>MKGYGMKFNWSYFFQTLPYIASKLNVTLTLTIISAVFSLVIGMVFAIISYYKVKGVSQVLKIWISFVRGTPVAAQLFFFYYGLANLSSLILNMSPTVAVAVIMSLNMGAFVSESIRGALISVDEGQREAAMAFGMTGFQMTIRIVIPQAIRVALPPLFNDLINLFKMSSLAFLVGVRDVMGAAKIEGANTFQFFECYACVMLIYWVITLILTAIQKVLEKRCNAIF</sequence>
<proteinExistence type="inferred from homology"/>
<comment type="subcellular location">
    <subcellularLocation>
        <location evidence="1 8">Cell membrane</location>
        <topology evidence="1 8">Multi-pass membrane protein</topology>
    </subcellularLocation>
</comment>
<feature type="transmembrane region" description="Helical" evidence="8">
    <location>
        <begin position="26"/>
        <end position="50"/>
    </location>
</feature>
<dbReference type="eggNOG" id="COG0765">
    <property type="taxonomic scope" value="Bacteria"/>
</dbReference>
<feature type="transmembrane region" description="Helical" evidence="8">
    <location>
        <begin position="62"/>
        <end position="83"/>
    </location>
</feature>
<dbReference type="InterPro" id="IPR010065">
    <property type="entry name" value="AA_ABC_transptr_permease_3TM"/>
</dbReference>
<dbReference type="SUPFAM" id="SSF161098">
    <property type="entry name" value="MetI-like"/>
    <property type="match status" value="1"/>
</dbReference>
<evidence type="ECO:0000313" key="11">
    <source>
        <dbReference type="Proteomes" id="UP000005396"/>
    </source>
</evidence>
<dbReference type="CDD" id="cd06261">
    <property type="entry name" value="TM_PBP2"/>
    <property type="match status" value="1"/>
</dbReference>
<reference evidence="10 11" key="2">
    <citation type="submission" date="2007-09" db="EMBL/GenBank/DDBJ databases">
        <title>Draft genome sequence of Clostridium bolteae (ATCC BAA-613).</title>
        <authorList>
            <person name="Sudarsanam P."/>
            <person name="Ley R."/>
            <person name="Guruge J."/>
            <person name="Turnbaugh P.J."/>
            <person name="Mahowald M."/>
            <person name="Liep D."/>
            <person name="Gordon J."/>
        </authorList>
    </citation>
    <scope>NUCLEOTIDE SEQUENCE [LARGE SCALE GENOMIC DNA]</scope>
    <source>
        <strain evidence="11">ATCC BAA-613 / DSM 15670 / CCUG 46953 / JCM 12243 / WAL 16351</strain>
    </source>
</reference>
<keyword evidence="6 8" id="KW-1133">Transmembrane helix</keyword>
<evidence type="ECO:0000256" key="2">
    <source>
        <dbReference type="ARBA" id="ARBA00022448"/>
    </source>
</evidence>
<organism evidence="10 11">
    <name type="scientific">Enterocloster bolteae (strain ATCC BAA-613 / DSM 15670 / CCUG 46953 / JCM 12243 / WAL 16351)</name>
    <name type="common">Clostridium bolteae</name>
    <dbReference type="NCBI Taxonomy" id="411902"/>
    <lineage>
        <taxon>Bacteria</taxon>
        <taxon>Bacillati</taxon>
        <taxon>Bacillota</taxon>
        <taxon>Clostridia</taxon>
        <taxon>Lachnospirales</taxon>
        <taxon>Lachnospiraceae</taxon>
        <taxon>Enterocloster</taxon>
    </lineage>
</organism>
<keyword evidence="4 8" id="KW-0812">Transmembrane</keyword>
<dbReference type="GO" id="GO:0043190">
    <property type="term" value="C:ATP-binding cassette (ABC) transporter complex"/>
    <property type="evidence" value="ECO:0007669"/>
    <property type="project" value="InterPro"/>
</dbReference>
<name>A8S414_ENTBW</name>